<gene>
    <name evidence="1" type="ORF">OUZ56_029455</name>
</gene>
<evidence type="ECO:0000313" key="2">
    <source>
        <dbReference type="Proteomes" id="UP001234178"/>
    </source>
</evidence>
<evidence type="ECO:0000313" key="1">
    <source>
        <dbReference type="EMBL" id="KAK4037422.1"/>
    </source>
</evidence>
<organism evidence="1 2">
    <name type="scientific">Daphnia magna</name>
    <dbReference type="NCBI Taxonomy" id="35525"/>
    <lineage>
        <taxon>Eukaryota</taxon>
        <taxon>Metazoa</taxon>
        <taxon>Ecdysozoa</taxon>
        <taxon>Arthropoda</taxon>
        <taxon>Crustacea</taxon>
        <taxon>Branchiopoda</taxon>
        <taxon>Diplostraca</taxon>
        <taxon>Cladocera</taxon>
        <taxon>Anomopoda</taxon>
        <taxon>Daphniidae</taxon>
        <taxon>Daphnia</taxon>
    </lineage>
</organism>
<accession>A0ABR0B6V2</accession>
<dbReference type="EMBL" id="JAOYFB010000040">
    <property type="protein sequence ID" value="KAK4037422.1"/>
    <property type="molecule type" value="Genomic_DNA"/>
</dbReference>
<protein>
    <submittedName>
        <fullName evidence="1">Uncharacterized protein</fullName>
    </submittedName>
</protein>
<name>A0ABR0B6V2_9CRUS</name>
<proteinExistence type="predicted"/>
<sequence length="128" mass="14833">MTGKLCIGREQYIHYVPQLLTASHFSWYFKRNSLMVEARSKLEMMAVAYMASTVSWLSSKAIDVFPTLFLRCSQRYSEYPVASKLHQHYTFVSLMARHFISSALLRGLDEGGVEHHNHLVMKDQRKSC</sequence>
<keyword evidence="2" id="KW-1185">Reference proteome</keyword>
<comment type="caution">
    <text evidence="1">The sequence shown here is derived from an EMBL/GenBank/DDBJ whole genome shotgun (WGS) entry which is preliminary data.</text>
</comment>
<dbReference type="Proteomes" id="UP001234178">
    <property type="component" value="Unassembled WGS sequence"/>
</dbReference>
<reference evidence="1 2" key="1">
    <citation type="journal article" date="2023" name="Nucleic Acids Res.">
        <title>The hologenome of Daphnia magna reveals possible DNA methylation and microbiome-mediated evolution of the host genome.</title>
        <authorList>
            <person name="Chaturvedi A."/>
            <person name="Li X."/>
            <person name="Dhandapani V."/>
            <person name="Marshall H."/>
            <person name="Kissane S."/>
            <person name="Cuenca-Cambronero M."/>
            <person name="Asole G."/>
            <person name="Calvet F."/>
            <person name="Ruiz-Romero M."/>
            <person name="Marangio P."/>
            <person name="Guigo R."/>
            <person name="Rago D."/>
            <person name="Mirbahai L."/>
            <person name="Eastwood N."/>
            <person name="Colbourne J.K."/>
            <person name="Zhou J."/>
            <person name="Mallon E."/>
            <person name="Orsini L."/>
        </authorList>
    </citation>
    <scope>NUCLEOTIDE SEQUENCE [LARGE SCALE GENOMIC DNA]</scope>
    <source>
        <strain evidence="1">LRV0_1</strain>
    </source>
</reference>